<dbReference type="PANTHER" id="PTHR34390:SF1">
    <property type="entry name" value="SUCCINATE TRANSPORTER SUBUNIT YJJB-RELATED"/>
    <property type="match status" value="1"/>
</dbReference>
<sequence length="156" mass="17021">MIRIIIETIAAFYAAYGFGLVFNIKGDTLKIAGIGGAIGWFVYKVLITYTSIADPAALFLAGVSFSVYCEMCARIFLLPTTILSACALIVLVPGFGVYKTIYEFIMEKYITAGNLFTETLAAAGALALSVIFVTSIFRNVNIRRIISSKFEKNDVK</sequence>
<comment type="caution">
    <text evidence="10">The sequence shown here is derived from an EMBL/GenBank/DDBJ whole genome shotgun (WGS) entry which is preliminary data.</text>
</comment>
<evidence type="ECO:0000313" key="10">
    <source>
        <dbReference type="EMBL" id="TQQ84364.1"/>
    </source>
</evidence>
<evidence type="ECO:0000256" key="2">
    <source>
        <dbReference type="ARBA" id="ARBA00022475"/>
    </source>
</evidence>
<dbReference type="Pfam" id="PF12821">
    <property type="entry name" value="ThrE_2"/>
    <property type="match status" value="1"/>
</dbReference>
<evidence type="ECO:0000256" key="5">
    <source>
        <dbReference type="ARBA" id="ARBA00022989"/>
    </source>
</evidence>
<feature type="transmembrane region" description="Helical" evidence="8">
    <location>
        <begin position="46"/>
        <end position="68"/>
    </location>
</feature>
<keyword evidence="6 8" id="KW-0472">Membrane</keyword>
<comment type="subcellular location">
    <subcellularLocation>
        <location evidence="1">Cell membrane</location>
        <topology evidence="1">Multi-pass membrane protein</topology>
    </subcellularLocation>
</comment>
<name>A0A544QUK7_9FIRM</name>
<keyword evidence="11" id="KW-1185">Reference proteome</keyword>
<dbReference type="GO" id="GO:0005886">
    <property type="term" value="C:plasma membrane"/>
    <property type="evidence" value="ECO:0007669"/>
    <property type="project" value="UniProtKB-SubCell"/>
</dbReference>
<dbReference type="PANTHER" id="PTHR34390">
    <property type="entry name" value="UPF0442 PROTEIN YJJB-RELATED"/>
    <property type="match status" value="1"/>
</dbReference>
<evidence type="ECO:0000256" key="7">
    <source>
        <dbReference type="ARBA" id="ARBA00034125"/>
    </source>
</evidence>
<dbReference type="GO" id="GO:0015744">
    <property type="term" value="P:succinate transport"/>
    <property type="evidence" value="ECO:0007669"/>
    <property type="project" value="TreeGrafter"/>
</dbReference>
<protein>
    <submittedName>
        <fullName evidence="10">Threonine/serine exporter</fullName>
    </submittedName>
</protein>
<accession>A0A544QUK7</accession>
<dbReference type="OrthoDB" id="9810047at2"/>
<keyword evidence="4 8" id="KW-0812">Transmembrane</keyword>
<reference evidence="10 11" key="1">
    <citation type="submission" date="2019-02" db="EMBL/GenBank/DDBJ databases">
        <title>Peptostreptococcaceae bacterium ZHW00191 nov., a new bacterium isolated from the human gut.</title>
        <authorList>
            <person name="Zhou H.-W."/>
            <person name="Chen X.-J."/>
        </authorList>
    </citation>
    <scope>NUCLEOTIDE SEQUENCE [LARGE SCALE GENOMIC DNA]</scope>
    <source>
        <strain evidence="10 11">ZHW00191</strain>
    </source>
</reference>
<dbReference type="Proteomes" id="UP000317863">
    <property type="component" value="Unassembled WGS sequence"/>
</dbReference>
<keyword evidence="3" id="KW-0997">Cell inner membrane</keyword>
<evidence type="ECO:0000256" key="1">
    <source>
        <dbReference type="ARBA" id="ARBA00004651"/>
    </source>
</evidence>
<keyword evidence="5 8" id="KW-1133">Transmembrane helix</keyword>
<dbReference type="AlphaFoldDB" id="A0A544QUK7"/>
<feature type="domain" description="Threonine/Serine exporter ThrE" evidence="9">
    <location>
        <begin position="8"/>
        <end position="136"/>
    </location>
</feature>
<proteinExistence type="inferred from homology"/>
<feature type="transmembrane region" description="Helical" evidence="8">
    <location>
        <begin position="115"/>
        <end position="137"/>
    </location>
</feature>
<dbReference type="EMBL" id="SGJB01000011">
    <property type="protein sequence ID" value="TQQ84364.1"/>
    <property type="molecule type" value="Genomic_DNA"/>
</dbReference>
<evidence type="ECO:0000256" key="6">
    <source>
        <dbReference type="ARBA" id="ARBA00023136"/>
    </source>
</evidence>
<dbReference type="InterPro" id="IPR050539">
    <property type="entry name" value="ThrE_Dicarb/AminoAcid_Exp"/>
</dbReference>
<evidence type="ECO:0000313" key="11">
    <source>
        <dbReference type="Proteomes" id="UP000317863"/>
    </source>
</evidence>
<keyword evidence="2" id="KW-1003">Cell membrane</keyword>
<evidence type="ECO:0000256" key="3">
    <source>
        <dbReference type="ARBA" id="ARBA00022519"/>
    </source>
</evidence>
<gene>
    <name evidence="10" type="ORF">EXD82_06900</name>
</gene>
<evidence type="ECO:0000256" key="8">
    <source>
        <dbReference type="SAM" id="Phobius"/>
    </source>
</evidence>
<dbReference type="InterPro" id="IPR024528">
    <property type="entry name" value="ThrE_2"/>
</dbReference>
<comment type="similarity">
    <text evidence="7">Belongs to the ThrE exporter (TC 2.A.79) family.</text>
</comment>
<organism evidence="10 11">
    <name type="scientific">Peptacetobacter hominis</name>
    <dbReference type="NCBI Taxonomy" id="2743610"/>
    <lineage>
        <taxon>Bacteria</taxon>
        <taxon>Bacillati</taxon>
        <taxon>Bacillota</taxon>
        <taxon>Clostridia</taxon>
        <taxon>Peptostreptococcales</taxon>
        <taxon>Peptostreptococcaceae</taxon>
        <taxon>Peptacetobacter</taxon>
    </lineage>
</organism>
<feature type="transmembrane region" description="Helical" evidence="8">
    <location>
        <begin position="75"/>
        <end position="95"/>
    </location>
</feature>
<evidence type="ECO:0000256" key="4">
    <source>
        <dbReference type="ARBA" id="ARBA00022692"/>
    </source>
</evidence>
<dbReference type="RefSeq" id="WP_142536183.1">
    <property type="nucleotide sequence ID" value="NZ_SGJB01000011.1"/>
</dbReference>
<evidence type="ECO:0000259" key="9">
    <source>
        <dbReference type="Pfam" id="PF12821"/>
    </source>
</evidence>